<dbReference type="PANTHER" id="PTHR38790:SF4">
    <property type="entry name" value="2EXR DOMAIN-CONTAINING PROTEIN"/>
    <property type="match status" value="1"/>
</dbReference>
<dbReference type="AlphaFoldDB" id="A0A9P4HK37"/>
<evidence type="ECO:0000313" key="2">
    <source>
        <dbReference type="Proteomes" id="UP000799777"/>
    </source>
</evidence>
<gene>
    <name evidence="1" type="ORF">EK21DRAFT_84397</name>
</gene>
<organism evidence="1 2">
    <name type="scientific">Setomelanomma holmii</name>
    <dbReference type="NCBI Taxonomy" id="210430"/>
    <lineage>
        <taxon>Eukaryota</taxon>
        <taxon>Fungi</taxon>
        <taxon>Dikarya</taxon>
        <taxon>Ascomycota</taxon>
        <taxon>Pezizomycotina</taxon>
        <taxon>Dothideomycetes</taxon>
        <taxon>Pleosporomycetidae</taxon>
        <taxon>Pleosporales</taxon>
        <taxon>Pleosporineae</taxon>
        <taxon>Phaeosphaeriaceae</taxon>
        <taxon>Setomelanomma</taxon>
    </lineage>
</organism>
<keyword evidence="2" id="KW-1185">Reference proteome</keyword>
<dbReference type="Proteomes" id="UP000799777">
    <property type="component" value="Unassembled WGS sequence"/>
</dbReference>
<protein>
    <submittedName>
        <fullName evidence="1">Uncharacterized protein</fullName>
    </submittedName>
</protein>
<dbReference type="PANTHER" id="PTHR38790">
    <property type="entry name" value="2EXR DOMAIN-CONTAINING PROTEIN-RELATED"/>
    <property type="match status" value="1"/>
</dbReference>
<dbReference type="OrthoDB" id="5413827at2759"/>
<name>A0A9P4HK37_9PLEO</name>
<reference evidence="1" key="1">
    <citation type="journal article" date="2020" name="Stud. Mycol.">
        <title>101 Dothideomycetes genomes: a test case for predicting lifestyles and emergence of pathogens.</title>
        <authorList>
            <person name="Haridas S."/>
            <person name="Albert R."/>
            <person name="Binder M."/>
            <person name="Bloem J."/>
            <person name="Labutti K."/>
            <person name="Salamov A."/>
            <person name="Andreopoulos B."/>
            <person name="Baker S."/>
            <person name="Barry K."/>
            <person name="Bills G."/>
            <person name="Bluhm B."/>
            <person name="Cannon C."/>
            <person name="Castanera R."/>
            <person name="Culley D."/>
            <person name="Daum C."/>
            <person name="Ezra D."/>
            <person name="Gonzalez J."/>
            <person name="Henrissat B."/>
            <person name="Kuo A."/>
            <person name="Liang C."/>
            <person name="Lipzen A."/>
            <person name="Lutzoni F."/>
            <person name="Magnuson J."/>
            <person name="Mondo S."/>
            <person name="Nolan M."/>
            <person name="Ohm R."/>
            <person name="Pangilinan J."/>
            <person name="Park H.-J."/>
            <person name="Ramirez L."/>
            <person name="Alfaro M."/>
            <person name="Sun H."/>
            <person name="Tritt A."/>
            <person name="Yoshinaga Y."/>
            <person name="Zwiers L.-H."/>
            <person name="Turgeon B."/>
            <person name="Goodwin S."/>
            <person name="Spatafora J."/>
            <person name="Crous P."/>
            <person name="Grigoriev I."/>
        </authorList>
    </citation>
    <scope>NUCLEOTIDE SEQUENCE</scope>
    <source>
        <strain evidence="1">CBS 110217</strain>
    </source>
</reference>
<dbReference type="EMBL" id="ML978156">
    <property type="protein sequence ID" value="KAF2036023.1"/>
    <property type="molecule type" value="Genomic_DNA"/>
</dbReference>
<proteinExistence type="predicted"/>
<evidence type="ECO:0000313" key="1">
    <source>
        <dbReference type="EMBL" id="KAF2036023.1"/>
    </source>
</evidence>
<comment type="caution">
    <text evidence="1">The sequence shown here is derived from an EMBL/GenBank/DDBJ whole genome shotgun (WGS) entry which is preliminary data.</text>
</comment>
<accession>A0A9P4HK37</accession>
<sequence>MEASANDHNPNLAMIQHNNREPALLRLPGELRNRVYGYVLGGANCVVPDWELKIRRFAQDSQSYPFAILEVCLQTYQETSSLPFSLNNFEIQSMAVLLSLPLSKAQKSAISSIRLEAVLMDKEDVEDDVPIFLLEASRQYGYTKLQDLLPGV</sequence>